<dbReference type="Proteomes" id="UP001358586">
    <property type="component" value="Chromosome 13"/>
</dbReference>
<accession>A0ABR0MK25</accession>
<proteinExistence type="predicted"/>
<keyword evidence="3" id="KW-1185">Reference proteome</keyword>
<dbReference type="EMBL" id="JARKNE010000013">
    <property type="protein sequence ID" value="KAK5772699.1"/>
    <property type="molecule type" value="Genomic_DNA"/>
</dbReference>
<name>A0ABR0MK25_GOSAR</name>
<organism evidence="2 3">
    <name type="scientific">Gossypium arboreum</name>
    <name type="common">Tree cotton</name>
    <name type="synonym">Gossypium nanking</name>
    <dbReference type="NCBI Taxonomy" id="29729"/>
    <lineage>
        <taxon>Eukaryota</taxon>
        <taxon>Viridiplantae</taxon>
        <taxon>Streptophyta</taxon>
        <taxon>Embryophyta</taxon>
        <taxon>Tracheophyta</taxon>
        <taxon>Spermatophyta</taxon>
        <taxon>Magnoliopsida</taxon>
        <taxon>eudicotyledons</taxon>
        <taxon>Gunneridae</taxon>
        <taxon>Pentapetalae</taxon>
        <taxon>rosids</taxon>
        <taxon>malvids</taxon>
        <taxon>Malvales</taxon>
        <taxon>Malvaceae</taxon>
        <taxon>Malvoideae</taxon>
        <taxon>Gossypium</taxon>
    </lineage>
</organism>
<evidence type="ECO:0000313" key="2">
    <source>
        <dbReference type="EMBL" id="KAK5772699.1"/>
    </source>
</evidence>
<evidence type="ECO:0000256" key="1">
    <source>
        <dbReference type="SAM" id="MobiDB-lite"/>
    </source>
</evidence>
<protein>
    <submittedName>
        <fullName evidence="2">Uncharacterized protein</fullName>
    </submittedName>
</protein>
<comment type="caution">
    <text evidence="2">The sequence shown here is derived from an EMBL/GenBank/DDBJ whole genome shotgun (WGS) entry which is preliminary data.</text>
</comment>
<gene>
    <name evidence="2" type="ORF">PVK06_048993</name>
</gene>
<reference evidence="2 3" key="1">
    <citation type="submission" date="2023-03" db="EMBL/GenBank/DDBJ databases">
        <title>WGS of Gossypium arboreum.</title>
        <authorList>
            <person name="Yu D."/>
        </authorList>
    </citation>
    <scope>NUCLEOTIDE SEQUENCE [LARGE SCALE GENOMIC DNA]</scope>
    <source>
        <tissue evidence="2">Leaf</tissue>
    </source>
</reference>
<evidence type="ECO:0000313" key="3">
    <source>
        <dbReference type="Proteomes" id="UP001358586"/>
    </source>
</evidence>
<feature type="region of interest" description="Disordered" evidence="1">
    <location>
        <begin position="166"/>
        <end position="190"/>
    </location>
</feature>
<sequence>MTEFDDLKTVQFRLGGLVRQLSFPEFGVALGLYTEEFMDDDDFDSLYHRIHYSPSNCWKALAPALATYDPSRSKASTFAPSLRYLHAILTHTLTGRRESTGVVNTHDAYFLWSIEHGYVFDFAYFIALTIRHQTEWHRKGVISIGPYVTCLARYIGLVNTALAEQENPEDITDDVPPPHKDPPSQPPLIHRPVHAAASLSDIAERFTRFEQ</sequence>